<sequence length="337" mass="36756">MGGPSHQERQPLKPVHLVAGNEILRVQELADAIRARARAEGFLEREVFDIDERFDWDQIEGNLSALSLFSTRRIFELRLPTAKPGKAGADFIVKYCDNPPPDTLLLIIGGEWSNKHGGKWSQAVARVGHAATLTPLRGDELPNWLRARMQRAGLQADAAAVSVLVERVEGNLLAAAQEIDKLALLHPGARLDAESMAAAVADSARYNVFGLMEATLAGDARRAVRVLASLRAEGEQVPGLMGWVVTELRRLAMLAGVQAAGGNMAQAFRAANVWDSRKADYLKLLRRHPPAVWERFAIECGRIDRMSKGREDGDAWLALERLLVAVSQSRAAGLVGA</sequence>
<dbReference type="InterPro" id="IPR008921">
    <property type="entry name" value="DNA_pol3_clamp-load_cplx_C"/>
</dbReference>
<evidence type="ECO:0000256" key="2">
    <source>
        <dbReference type="ARBA" id="ARBA00017703"/>
    </source>
</evidence>
<evidence type="ECO:0000256" key="5">
    <source>
        <dbReference type="ARBA" id="ARBA00022705"/>
    </source>
</evidence>
<evidence type="ECO:0000256" key="6">
    <source>
        <dbReference type="ARBA" id="ARBA00022932"/>
    </source>
</evidence>
<reference evidence="11 12" key="1">
    <citation type="submission" date="2019-08" db="EMBL/GenBank/DDBJ databases">
        <authorList>
            <person name="Karlyshev A.V."/>
        </authorList>
    </citation>
    <scope>NUCLEOTIDE SEQUENCE [LARGE SCALE GENOMIC DNA]</scope>
    <source>
        <strain evidence="11 12">Alg18-2.2</strain>
    </source>
</reference>
<dbReference type="Proteomes" id="UP000321248">
    <property type="component" value="Unassembled WGS sequence"/>
</dbReference>
<comment type="catalytic activity">
    <reaction evidence="8">
        <text>DNA(n) + a 2'-deoxyribonucleoside 5'-triphosphate = DNA(n+1) + diphosphate</text>
        <dbReference type="Rhea" id="RHEA:22508"/>
        <dbReference type="Rhea" id="RHEA-COMP:17339"/>
        <dbReference type="Rhea" id="RHEA-COMP:17340"/>
        <dbReference type="ChEBI" id="CHEBI:33019"/>
        <dbReference type="ChEBI" id="CHEBI:61560"/>
        <dbReference type="ChEBI" id="CHEBI:173112"/>
        <dbReference type="EC" id="2.7.7.7"/>
    </reaction>
</comment>
<evidence type="ECO:0000313" key="11">
    <source>
        <dbReference type="EMBL" id="TXK60493.1"/>
    </source>
</evidence>
<dbReference type="SUPFAM" id="SSF52540">
    <property type="entry name" value="P-loop containing nucleoside triphosphate hydrolases"/>
    <property type="match status" value="1"/>
</dbReference>
<dbReference type="InterPro" id="IPR005790">
    <property type="entry name" value="DNA_polIII_delta"/>
</dbReference>
<proteinExistence type="inferred from homology"/>
<keyword evidence="5" id="KW-0235">DNA replication</keyword>
<feature type="domain" description="DNA polymerase III delta N-terminal" evidence="10">
    <location>
        <begin position="16"/>
        <end position="110"/>
    </location>
</feature>
<dbReference type="Gene3D" id="1.20.272.10">
    <property type="match status" value="1"/>
</dbReference>
<evidence type="ECO:0000256" key="3">
    <source>
        <dbReference type="ARBA" id="ARBA00022679"/>
    </source>
</evidence>
<evidence type="ECO:0000256" key="4">
    <source>
        <dbReference type="ARBA" id="ARBA00022695"/>
    </source>
</evidence>
<name>A0A5C8KJ39_9GAMM</name>
<evidence type="ECO:0000256" key="1">
    <source>
        <dbReference type="ARBA" id="ARBA00012417"/>
    </source>
</evidence>
<dbReference type="RefSeq" id="WP_147892286.1">
    <property type="nucleotide sequence ID" value="NZ_VRTS01000009.1"/>
</dbReference>
<dbReference type="GO" id="GO:0003887">
    <property type="term" value="F:DNA-directed DNA polymerase activity"/>
    <property type="evidence" value="ECO:0007669"/>
    <property type="project" value="UniProtKB-UniRule"/>
</dbReference>
<dbReference type="InterPro" id="IPR027417">
    <property type="entry name" value="P-loop_NTPase"/>
</dbReference>
<dbReference type="Pfam" id="PF06144">
    <property type="entry name" value="DNA_pol3_delta"/>
    <property type="match status" value="1"/>
</dbReference>
<dbReference type="EMBL" id="VRTS01000009">
    <property type="protein sequence ID" value="TXK60493.1"/>
    <property type="molecule type" value="Genomic_DNA"/>
</dbReference>
<dbReference type="Gene3D" id="1.10.8.60">
    <property type="match status" value="1"/>
</dbReference>
<keyword evidence="6" id="KW-0239">DNA-directed DNA polymerase</keyword>
<dbReference type="PANTHER" id="PTHR34388">
    <property type="entry name" value="DNA POLYMERASE III SUBUNIT DELTA"/>
    <property type="match status" value="1"/>
</dbReference>
<gene>
    <name evidence="11" type="ORF">FU658_11910</name>
</gene>
<keyword evidence="4" id="KW-0548">Nucleotidyltransferase</keyword>
<dbReference type="CDD" id="cd18138">
    <property type="entry name" value="HLD_clamp_pol_III_delta"/>
    <property type="match status" value="1"/>
</dbReference>
<dbReference type="InterPro" id="IPR010372">
    <property type="entry name" value="DNA_pol3_delta_N"/>
</dbReference>
<dbReference type="GO" id="GO:0003677">
    <property type="term" value="F:DNA binding"/>
    <property type="evidence" value="ECO:0007669"/>
    <property type="project" value="InterPro"/>
</dbReference>
<accession>A0A5C8KJ39</accession>
<dbReference type="NCBIfam" id="TIGR01128">
    <property type="entry name" value="holA"/>
    <property type="match status" value="1"/>
</dbReference>
<protein>
    <recommendedName>
        <fullName evidence="2 9">DNA polymerase III subunit delta</fullName>
        <ecNumber evidence="1 9">2.7.7.7</ecNumber>
    </recommendedName>
</protein>
<keyword evidence="12" id="KW-1185">Reference proteome</keyword>
<dbReference type="AlphaFoldDB" id="A0A5C8KJ39"/>
<comment type="similarity">
    <text evidence="7">Belongs to the DNA polymerase HolA subunit family.</text>
</comment>
<evidence type="ECO:0000256" key="9">
    <source>
        <dbReference type="NCBIfam" id="TIGR01128"/>
    </source>
</evidence>
<evidence type="ECO:0000259" key="10">
    <source>
        <dbReference type="Pfam" id="PF06144"/>
    </source>
</evidence>
<evidence type="ECO:0000256" key="8">
    <source>
        <dbReference type="ARBA" id="ARBA00049244"/>
    </source>
</evidence>
<dbReference type="GO" id="GO:0009360">
    <property type="term" value="C:DNA polymerase III complex"/>
    <property type="evidence" value="ECO:0007669"/>
    <property type="project" value="UniProtKB-UniRule"/>
</dbReference>
<dbReference type="OrthoDB" id="9770982at2"/>
<dbReference type="GO" id="GO:0006261">
    <property type="term" value="P:DNA-templated DNA replication"/>
    <property type="evidence" value="ECO:0007669"/>
    <property type="project" value="TreeGrafter"/>
</dbReference>
<dbReference type="Gene3D" id="3.40.50.300">
    <property type="entry name" value="P-loop containing nucleotide triphosphate hydrolases"/>
    <property type="match status" value="1"/>
</dbReference>
<evidence type="ECO:0000313" key="12">
    <source>
        <dbReference type="Proteomes" id="UP000321248"/>
    </source>
</evidence>
<dbReference type="EC" id="2.7.7.7" evidence="1 9"/>
<comment type="caution">
    <text evidence="11">The sequence shown here is derived from an EMBL/GenBank/DDBJ whole genome shotgun (WGS) entry which is preliminary data.</text>
</comment>
<organism evidence="11 12">
    <name type="scientific">Alkalisalibacterium limincola</name>
    <dbReference type="NCBI Taxonomy" id="2699169"/>
    <lineage>
        <taxon>Bacteria</taxon>
        <taxon>Pseudomonadati</taxon>
        <taxon>Pseudomonadota</taxon>
        <taxon>Gammaproteobacteria</taxon>
        <taxon>Lysobacterales</taxon>
        <taxon>Lysobacteraceae</taxon>
        <taxon>Alkalisalibacterium</taxon>
    </lineage>
</organism>
<evidence type="ECO:0000256" key="7">
    <source>
        <dbReference type="ARBA" id="ARBA00034754"/>
    </source>
</evidence>
<keyword evidence="3" id="KW-0808">Transferase</keyword>
<dbReference type="SUPFAM" id="SSF48019">
    <property type="entry name" value="post-AAA+ oligomerization domain-like"/>
    <property type="match status" value="1"/>
</dbReference>
<dbReference type="PANTHER" id="PTHR34388:SF1">
    <property type="entry name" value="DNA POLYMERASE III SUBUNIT DELTA"/>
    <property type="match status" value="1"/>
</dbReference>